<gene>
    <name evidence="9" type="ORF">BFS05_00085</name>
</gene>
<dbReference type="CDD" id="cd06261">
    <property type="entry name" value="TM_PBP2"/>
    <property type="match status" value="1"/>
</dbReference>
<dbReference type="GO" id="GO:0071916">
    <property type="term" value="F:dipeptide transmembrane transporter activity"/>
    <property type="evidence" value="ECO:0007669"/>
    <property type="project" value="TreeGrafter"/>
</dbReference>
<comment type="subcellular location">
    <subcellularLocation>
        <location evidence="1 7">Cell membrane</location>
        <topology evidence="1 7">Multi-pass membrane protein</topology>
    </subcellularLocation>
</comment>
<dbReference type="PROSITE" id="PS50928">
    <property type="entry name" value="ABC_TM1"/>
    <property type="match status" value="1"/>
</dbReference>
<evidence type="ECO:0000313" key="9">
    <source>
        <dbReference type="EMBL" id="PNS43676.1"/>
    </source>
</evidence>
<dbReference type="Pfam" id="PF19300">
    <property type="entry name" value="BPD_transp_1_N"/>
    <property type="match status" value="1"/>
</dbReference>
<dbReference type="GO" id="GO:0005886">
    <property type="term" value="C:plasma membrane"/>
    <property type="evidence" value="ECO:0007669"/>
    <property type="project" value="UniProtKB-SubCell"/>
</dbReference>
<feature type="transmembrane region" description="Helical" evidence="7">
    <location>
        <begin position="285"/>
        <end position="304"/>
    </location>
</feature>
<sequence length="328" mass="35212">MLRMICHRVLLFILALLGISVVVFLALRVLPGDVAQVMAGLNAPQGKVEQLRAEIGLNKPLYTQYFDWICGILRGDFGASMITGIPVSKVIASRAIVTFPLILLGLAIALLIGVPLGCWQVTHEGKLAQSLSRFSALIAGSIPALWGGLLLILLLGKGIGIFGILPTQDFPADGWSDFTEAFLSLLLPALTVGIIVGSSFMRYTCAAVEDISRSEIASQAMACGMTRKQVVWRVGLRLALPQLVSVIGLTFAHMVTGVMVIENLFSLPGLGMGMVRDVGLRDFVAVQGELFMLAALFLTVGFIVDISHRLLDSRLAKDSYSNDEDGKA</sequence>
<proteinExistence type="inferred from homology"/>
<comment type="caution">
    <text evidence="9">The sequence shown here is derived from an EMBL/GenBank/DDBJ whole genome shotgun (WGS) entry which is preliminary data.</text>
</comment>
<feature type="transmembrane region" description="Helical" evidence="7">
    <location>
        <begin position="96"/>
        <end position="122"/>
    </location>
</feature>
<dbReference type="Proteomes" id="UP000236146">
    <property type="component" value="Unassembled WGS sequence"/>
</dbReference>
<accession>A0A2K1SVY8</accession>
<evidence type="ECO:0000256" key="5">
    <source>
        <dbReference type="ARBA" id="ARBA00022989"/>
    </source>
</evidence>
<keyword evidence="3" id="KW-1003">Cell membrane</keyword>
<dbReference type="PANTHER" id="PTHR43163:SF6">
    <property type="entry name" value="DIPEPTIDE TRANSPORT SYSTEM PERMEASE PROTEIN DPPB-RELATED"/>
    <property type="match status" value="1"/>
</dbReference>
<dbReference type="SUPFAM" id="SSF161098">
    <property type="entry name" value="MetI-like"/>
    <property type="match status" value="1"/>
</dbReference>
<feature type="transmembrane region" description="Helical" evidence="7">
    <location>
        <begin position="243"/>
        <end position="265"/>
    </location>
</feature>
<dbReference type="InterPro" id="IPR000515">
    <property type="entry name" value="MetI-like"/>
</dbReference>
<evidence type="ECO:0000313" key="10">
    <source>
        <dbReference type="Proteomes" id="UP000236146"/>
    </source>
</evidence>
<dbReference type="RefSeq" id="WP_103084055.1">
    <property type="nucleotide sequence ID" value="NZ_JBLLPE010000001.1"/>
</dbReference>
<evidence type="ECO:0000259" key="8">
    <source>
        <dbReference type="PROSITE" id="PS50928"/>
    </source>
</evidence>
<feature type="domain" description="ABC transmembrane type-1" evidence="8">
    <location>
        <begin position="95"/>
        <end position="308"/>
    </location>
</feature>
<evidence type="ECO:0000256" key="4">
    <source>
        <dbReference type="ARBA" id="ARBA00022692"/>
    </source>
</evidence>
<reference evidence="9 10" key="1">
    <citation type="submission" date="2016-10" db="EMBL/GenBank/DDBJ databases">
        <authorList>
            <person name="Varghese N."/>
        </authorList>
    </citation>
    <scope>NUCLEOTIDE SEQUENCE [LARGE SCALE GENOMIC DNA]</scope>
    <source>
        <strain evidence="9 10">KA00225</strain>
    </source>
</reference>
<dbReference type="InterPro" id="IPR045621">
    <property type="entry name" value="BPD_transp_1_N"/>
</dbReference>
<organism evidence="9 10">
    <name type="scientific">Gardnerella vaginalis</name>
    <dbReference type="NCBI Taxonomy" id="2702"/>
    <lineage>
        <taxon>Bacteria</taxon>
        <taxon>Bacillati</taxon>
        <taxon>Actinomycetota</taxon>
        <taxon>Actinomycetes</taxon>
        <taxon>Bifidobacteriales</taxon>
        <taxon>Bifidobacteriaceae</taxon>
        <taxon>Gardnerella</taxon>
    </lineage>
</organism>
<feature type="transmembrane region" description="Helical" evidence="7">
    <location>
        <begin position="182"/>
        <end position="203"/>
    </location>
</feature>
<evidence type="ECO:0000256" key="7">
    <source>
        <dbReference type="RuleBase" id="RU363032"/>
    </source>
</evidence>
<evidence type="ECO:0000256" key="2">
    <source>
        <dbReference type="ARBA" id="ARBA00022448"/>
    </source>
</evidence>
<protein>
    <submittedName>
        <fullName evidence="9">ABC transporter permease</fullName>
    </submittedName>
</protein>
<dbReference type="OrthoDB" id="9778910at2"/>
<keyword evidence="5 7" id="KW-1133">Transmembrane helix</keyword>
<dbReference type="EMBL" id="MNLH01000001">
    <property type="protein sequence ID" value="PNS43676.1"/>
    <property type="molecule type" value="Genomic_DNA"/>
</dbReference>
<keyword evidence="2 7" id="KW-0813">Transport</keyword>
<keyword evidence="6 7" id="KW-0472">Membrane</keyword>
<comment type="similarity">
    <text evidence="7">Belongs to the binding-protein-dependent transport system permease family.</text>
</comment>
<dbReference type="InterPro" id="IPR035906">
    <property type="entry name" value="MetI-like_sf"/>
</dbReference>
<dbReference type="Pfam" id="PF00528">
    <property type="entry name" value="BPD_transp_1"/>
    <property type="match status" value="1"/>
</dbReference>
<evidence type="ECO:0000256" key="3">
    <source>
        <dbReference type="ARBA" id="ARBA00022475"/>
    </source>
</evidence>
<name>A0A2K1SVY8_GARVA</name>
<evidence type="ECO:0000256" key="6">
    <source>
        <dbReference type="ARBA" id="ARBA00023136"/>
    </source>
</evidence>
<dbReference type="AlphaFoldDB" id="A0A2K1SVY8"/>
<feature type="transmembrane region" description="Helical" evidence="7">
    <location>
        <begin position="134"/>
        <end position="162"/>
    </location>
</feature>
<dbReference type="PANTHER" id="PTHR43163">
    <property type="entry name" value="DIPEPTIDE TRANSPORT SYSTEM PERMEASE PROTEIN DPPB-RELATED"/>
    <property type="match status" value="1"/>
</dbReference>
<keyword evidence="4 7" id="KW-0812">Transmembrane</keyword>
<dbReference type="Gene3D" id="1.10.3720.10">
    <property type="entry name" value="MetI-like"/>
    <property type="match status" value="1"/>
</dbReference>
<evidence type="ECO:0000256" key="1">
    <source>
        <dbReference type="ARBA" id="ARBA00004651"/>
    </source>
</evidence>